<proteinExistence type="predicted"/>
<accession>A0ACB7RZI7</accession>
<dbReference type="Proteomes" id="UP000821845">
    <property type="component" value="Chromosome 6"/>
</dbReference>
<keyword evidence="2" id="KW-1185">Reference proteome</keyword>
<name>A0ACB7RZI7_HYAAI</name>
<evidence type="ECO:0000313" key="1">
    <source>
        <dbReference type="EMBL" id="KAH6927206.1"/>
    </source>
</evidence>
<comment type="caution">
    <text evidence="1">The sequence shown here is derived from an EMBL/GenBank/DDBJ whole genome shotgun (WGS) entry which is preliminary data.</text>
</comment>
<sequence>MLTPVWFILVAIAIPCQAYLDDRVLLDQHWTGFSPTCGGVRREDSKASTQDRRHTSARQRDNEPDKRSAGRDLGRTETGPLMVRDMRSITVLNGETSLHFGSDSARKPESTERSVRRVLSNLERVSKGERLDEASVRTSRTERGSPKKLASRKQERETGDRRLHCTDCEGSYRTDGERRKRTTADAPTWVKEDSRRRVRSTDRDLNSSANRVTSSRSSRSSGDGASVIRQNAESVERVESETRTDRRTSSLERVSRLTENRAHGPELDTRFGLSHRQDENNRVSRVAAGRQGSRRRANDRVNRNRSFRDDASYQSRLIVERLNDLHGIAKKNSFRSKSLSSRSLFTERHEMTERRRSTILPVQSSIERDRVGSPLRNERVANALRGLPEMHETMPSRTTWDARAQNRREGEDVIRSVHGIKRTERRTCEPLSSLHDNEVRRTGADKRSVDSASEKRRPDRFSAERTPPNVSDKRQRIHDGSFGPRGSRIDVRSMDDGERGNSYTMDQKFARSERRTSARSVSAVRRQMGVANGRFANTRETSIQVYRDRCQTRNGDVDARQVYFPARIAQRSARAIVLEQRIAAEGRDIASSTHFQSVERVEKRSEYRHDISDEQVRSVHSRERIAVDTRRTTDERRLAFARTQNARKFREFRDKFTYGESRRFENVYSRLKANKNDMSDTTRSTRNSREAGDSYRQSPDVRSSRARAERYILERRHNDKMDIERAAPNDRRDVTIVQERHKTEPHSSRRTFPSVHQTDYGVQKELDYHEKRQKSPMFWDELASRGLTVQTLCMSASYYRTNGSLLKTVLTVGVVAWMTMSPKKKLVD</sequence>
<reference evidence="1" key="1">
    <citation type="submission" date="2020-05" db="EMBL/GenBank/DDBJ databases">
        <title>Large-scale comparative analyses of tick genomes elucidate their genetic diversity and vector capacities.</title>
        <authorList>
            <person name="Jia N."/>
            <person name="Wang J."/>
            <person name="Shi W."/>
            <person name="Du L."/>
            <person name="Sun Y."/>
            <person name="Zhan W."/>
            <person name="Jiang J."/>
            <person name="Wang Q."/>
            <person name="Zhang B."/>
            <person name="Ji P."/>
            <person name="Sakyi L.B."/>
            <person name="Cui X."/>
            <person name="Yuan T."/>
            <person name="Jiang B."/>
            <person name="Yang W."/>
            <person name="Lam T.T.-Y."/>
            <person name="Chang Q."/>
            <person name="Ding S."/>
            <person name="Wang X."/>
            <person name="Zhu J."/>
            <person name="Ruan X."/>
            <person name="Zhao L."/>
            <person name="Wei J."/>
            <person name="Que T."/>
            <person name="Du C."/>
            <person name="Cheng J."/>
            <person name="Dai P."/>
            <person name="Han X."/>
            <person name="Huang E."/>
            <person name="Gao Y."/>
            <person name="Liu J."/>
            <person name="Shao H."/>
            <person name="Ye R."/>
            <person name="Li L."/>
            <person name="Wei W."/>
            <person name="Wang X."/>
            <person name="Wang C."/>
            <person name="Yang T."/>
            <person name="Huo Q."/>
            <person name="Li W."/>
            <person name="Guo W."/>
            <person name="Chen H."/>
            <person name="Zhou L."/>
            <person name="Ni X."/>
            <person name="Tian J."/>
            <person name="Zhou Y."/>
            <person name="Sheng Y."/>
            <person name="Liu T."/>
            <person name="Pan Y."/>
            <person name="Xia L."/>
            <person name="Li J."/>
            <person name="Zhao F."/>
            <person name="Cao W."/>
        </authorList>
    </citation>
    <scope>NUCLEOTIDE SEQUENCE</scope>
    <source>
        <strain evidence="1">Hyas-2018</strain>
    </source>
</reference>
<dbReference type="EMBL" id="CM023486">
    <property type="protein sequence ID" value="KAH6927206.1"/>
    <property type="molecule type" value="Genomic_DNA"/>
</dbReference>
<protein>
    <submittedName>
        <fullName evidence="1">Uncharacterized protein</fullName>
    </submittedName>
</protein>
<gene>
    <name evidence="1" type="ORF">HPB50_000838</name>
</gene>
<evidence type="ECO:0000313" key="2">
    <source>
        <dbReference type="Proteomes" id="UP000821845"/>
    </source>
</evidence>
<organism evidence="1 2">
    <name type="scientific">Hyalomma asiaticum</name>
    <name type="common">Tick</name>
    <dbReference type="NCBI Taxonomy" id="266040"/>
    <lineage>
        <taxon>Eukaryota</taxon>
        <taxon>Metazoa</taxon>
        <taxon>Ecdysozoa</taxon>
        <taxon>Arthropoda</taxon>
        <taxon>Chelicerata</taxon>
        <taxon>Arachnida</taxon>
        <taxon>Acari</taxon>
        <taxon>Parasitiformes</taxon>
        <taxon>Ixodida</taxon>
        <taxon>Ixodoidea</taxon>
        <taxon>Ixodidae</taxon>
        <taxon>Hyalomminae</taxon>
        <taxon>Hyalomma</taxon>
    </lineage>
</organism>